<protein>
    <submittedName>
        <fullName evidence="3">Glutaredoxin-like protein, YruB-family</fullName>
    </submittedName>
</protein>
<evidence type="ECO:0000313" key="4">
    <source>
        <dbReference type="Proteomes" id="UP000515472"/>
    </source>
</evidence>
<proteinExistence type="predicted"/>
<evidence type="ECO:0000259" key="2">
    <source>
        <dbReference type="Pfam" id="PF00462"/>
    </source>
</evidence>
<dbReference type="EMBL" id="AP023213">
    <property type="protein sequence ID" value="BCG48500.1"/>
    <property type="molecule type" value="Genomic_DNA"/>
</dbReference>
<dbReference type="GO" id="GO:0045454">
    <property type="term" value="P:cell redox homeostasis"/>
    <property type="evidence" value="ECO:0007669"/>
    <property type="project" value="TreeGrafter"/>
</dbReference>
<dbReference type="PANTHER" id="PTHR34386">
    <property type="entry name" value="GLUTAREDOXIN"/>
    <property type="match status" value="1"/>
</dbReference>
<feature type="domain" description="Glutaredoxin" evidence="2">
    <location>
        <begin position="43"/>
        <end position="100"/>
    </location>
</feature>
<evidence type="ECO:0000256" key="1">
    <source>
        <dbReference type="SAM" id="SignalP"/>
    </source>
</evidence>
<name>A0A6S6M4A6_9BACT</name>
<dbReference type="Pfam" id="PF00462">
    <property type="entry name" value="Glutaredoxin"/>
    <property type="match status" value="1"/>
</dbReference>
<dbReference type="SUPFAM" id="SSF52833">
    <property type="entry name" value="Thioredoxin-like"/>
    <property type="match status" value="1"/>
</dbReference>
<reference evidence="3 4" key="1">
    <citation type="submission" date="2020-06" db="EMBL/GenBank/DDBJ databases">
        <title>Interaction of electrochemicaly active bacteria, Geobacter bremensis R4 on different carbon anode.</title>
        <authorList>
            <person name="Meng L."/>
            <person name="Yoshida N."/>
        </authorList>
    </citation>
    <scope>NUCLEOTIDE SEQUENCE [LARGE SCALE GENOMIC DNA]</scope>
    <source>
        <strain evidence="3 4">R4</strain>
    </source>
</reference>
<accession>A0A6S6M4A6</accession>
<dbReference type="InterPro" id="IPR051548">
    <property type="entry name" value="Grx-like_ET"/>
</dbReference>
<dbReference type="InterPro" id="IPR002109">
    <property type="entry name" value="Glutaredoxin"/>
</dbReference>
<dbReference type="PANTHER" id="PTHR34386:SF1">
    <property type="entry name" value="GLUTAREDOXIN-LIKE PROTEIN NRDH"/>
    <property type="match status" value="1"/>
</dbReference>
<keyword evidence="1" id="KW-0732">Signal</keyword>
<dbReference type="CDD" id="cd02976">
    <property type="entry name" value="NrdH"/>
    <property type="match status" value="1"/>
</dbReference>
<feature type="chain" id="PRO_5027909983" evidence="1">
    <location>
        <begin position="22"/>
        <end position="122"/>
    </location>
</feature>
<dbReference type="Proteomes" id="UP000515472">
    <property type="component" value="Chromosome"/>
</dbReference>
<feature type="signal peptide" evidence="1">
    <location>
        <begin position="1"/>
        <end position="21"/>
    </location>
</feature>
<gene>
    <name evidence="3" type="ORF">GEOBRER4_n3395</name>
</gene>
<sequence>MRRFMTLAAAFFLMLPLSGLAAEQMPQSPLGQHAPAQKKYPKIVLFSTSWCPHCKAAKEFFTRNDIPFINRDVELDSEAMELLTGKYKSQGVPVIVIGDDAQVLKGFDEGRVQKALDQFRKK</sequence>
<organism evidence="3 4">
    <name type="scientific">Citrifermentans bremense</name>
    <dbReference type="NCBI Taxonomy" id="60035"/>
    <lineage>
        <taxon>Bacteria</taxon>
        <taxon>Pseudomonadati</taxon>
        <taxon>Thermodesulfobacteriota</taxon>
        <taxon>Desulfuromonadia</taxon>
        <taxon>Geobacterales</taxon>
        <taxon>Geobacteraceae</taxon>
        <taxon>Citrifermentans</taxon>
    </lineage>
</organism>
<dbReference type="Gene3D" id="3.40.30.10">
    <property type="entry name" value="Glutaredoxin"/>
    <property type="match status" value="1"/>
</dbReference>
<dbReference type="GO" id="GO:0009055">
    <property type="term" value="F:electron transfer activity"/>
    <property type="evidence" value="ECO:0007669"/>
    <property type="project" value="TreeGrafter"/>
</dbReference>
<evidence type="ECO:0000313" key="3">
    <source>
        <dbReference type="EMBL" id="BCG48500.1"/>
    </source>
</evidence>
<keyword evidence="4" id="KW-1185">Reference proteome</keyword>
<dbReference type="InterPro" id="IPR036249">
    <property type="entry name" value="Thioredoxin-like_sf"/>
</dbReference>
<dbReference type="AlphaFoldDB" id="A0A6S6M4A6"/>
<dbReference type="PROSITE" id="PS51354">
    <property type="entry name" value="GLUTAREDOXIN_2"/>
    <property type="match status" value="1"/>
</dbReference>
<dbReference type="RefSeq" id="WP_085815271.1">
    <property type="nucleotide sequence ID" value="NZ_AP023213.1"/>
</dbReference>
<dbReference type="KEGG" id="gbn:GEOBRER4_32500"/>